<gene>
    <name evidence="1" type="ORF">A3840_05730</name>
</gene>
<dbReference type="OrthoDB" id="8111537at2"/>
<keyword evidence="2" id="KW-1185">Reference proteome</keyword>
<dbReference type="SUPFAM" id="SSF53474">
    <property type="entry name" value="alpha/beta-Hydrolases"/>
    <property type="match status" value="1"/>
</dbReference>
<proteinExistence type="predicted"/>
<dbReference type="InterPro" id="IPR029058">
    <property type="entry name" value="AB_hydrolase_fold"/>
</dbReference>
<evidence type="ECO:0000313" key="1">
    <source>
        <dbReference type="EMBL" id="OAM78595.1"/>
    </source>
</evidence>
<reference evidence="1 2" key="1">
    <citation type="submission" date="2016-03" db="EMBL/GenBank/DDBJ databases">
        <title>Genome sequencing of Devosia sp. S37.</title>
        <authorList>
            <person name="Mohd Nor M."/>
        </authorList>
    </citation>
    <scope>NUCLEOTIDE SEQUENCE [LARGE SCALE GENOMIC DNA]</scope>
    <source>
        <strain evidence="1 2">S37</strain>
    </source>
</reference>
<dbReference type="STRING" id="1770058.A3840_05730"/>
<evidence type="ECO:0008006" key="3">
    <source>
        <dbReference type="Google" id="ProtNLM"/>
    </source>
</evidence>
<accession>A0A178I321</accession>
<dbReference type="EMBL" id="LVVY01000068">
    <property type="protein sequence ID" value="OAM78595.1"/>
    <property type="molecule type" value="Genomic_DNA"/>
</dbReference>
<dbReference type="RefSeq" id="WP_067453238.1">
    <property type="nucleotide sequence ID" value="NZ_LVVY01000068.1"/>
</dbReference>
<sequence length="316" mass="32536">MLKPVLLGAGFLAGLAALYVAIGGFLIAHDLSATLHVGAATAQGSGWPAPQGPADIGYAGDPRAAYDYAFSDIGVAGPLGDMPAWLIPAAGGTGASRWAIFVHGIGGRRENGYRFLPVLHQAGLPTLMISYRNDEGAPADPSGAYAFGLTEWQDLDAAAQYALANGASDLVLIAESMGGGIVGQFLRHSAHASAVSAIVLDAPALDFRAIVAATTGHMGLPLAPVLANVGLWLSGFTMPFRLGEADVRPELGGFAGPLFLSHGGADSIVPVSGSDGLLSRRVSVTDYLRTRADHIQSWHENPGRYDAALAAFLGNL</sequence>
<protein>
    <recommendedName>
        <fullName evidence="3">Serine aminopeptidase S33 domain-containing protein</fullName>
    </recommendedName>
</protein>
<dbReference type="AlphaFoldDB" id="A0A178I321"/>
<comment type="caution">
    <text evidence="1">The sequence shown here is derived from an EMBL/GenBank/DDBJ whole genome shotgun (WGS) entry which is preliminary data.</text>
</comment>
<evidence type="ECO:0000313" key="2">
    <source>
        <dbReference type="Proteomes" id="UP000078389"/>
    </source>
</evidence>
<dbReference type="Proteomes" id="UP000078389">
    <property type="component" value="Unassembled WGS sequence"/>
</dbReference>
<organism evidence="1 2">
    <name type="scientific">Devosia elaeis</name>
    <dbReference type="NCBI Taxonomy" id="1770058"/>
    <lineage>
        <taxon>Bacteria</taxon>
        <taxon>Pseudomonadati</taxon>
        <taxon>Pseudomonadota</taxon>
        <taxon>Alphaproteobacteria</taxon>
        <taxon>Hyphomicrobiales</taxon>
        <taxon>Devosiaceae</taxon>
        <taxon>Devosia</taxon>
    </lineage>
</organism>
<dbReference type="Gene3D" id="3.40.50.1820">
    <property type="entry name" value="alpha/beta hydrolase"/>
    <property type="match status" value="1"/>
</dbReference>
<name>A0A178I321_9HYPH</name>